<dbReference type="Gene3D" id="1.20.1280.50">
    <property type="match status" value="1"/>
</dbReference>
<feature type="domain" description="F-box" evidence="1">
    <location>
        <begin position="84"/>
        <end position="135"/>
    </location>
</feature>
<dbReference type="PANTHER" id="PTHR38926:SF72">
    <property type="entry name" value="IM:7136021-RELATED"/>
    <property type="match status" value="1"/>
</dbReference>
<dbReference type="Proteomes" id="UP001215598">
    <property type="component" value="Unassembled WGS sequence"/>
</dbReference>
<evidence type="ECO:0000313" key="2">
    <source>
        <dbReference type="EMBL" id="KAJ7702042.1"/>
    </source>
</evidence>
<sequence length="488" mass="55357">MFWCTVIRKFCVLIGTIKTYRICSVPLVDIKYRLLLPAAALLRHGNFKLIDSVDLEILFLPTPTLSYKNLASRDLLQQNMPMTGPRFRSLPTEILSEIFLHCSKEQDGCRPRPVAAVCKRWREVALSTSRLWCNIYLNSEEEEIETESLHSLLALQLERSGQVPLSVVFWCPYAGPSILELLLAVSHRWRTLDINFLTPDQHEEFRTSTSQFPILEKLTIRGALSLRLGNLYQPLPLLTELTLHRLSCQVPSIIPWTRLTKCTLWHCSPGEVMNILHSAPQIVELSLNSCYGDFEGGTATSIIRSLKIARCGRAFSQHFLARLSAPNLRELIIDDFDENGVTTQLTSLLTGSSCRMNHLSLCGVRISERELIAILQLTDALEHFEISWPCDVHSYVLMEALTIRPGNRPRLLPELRTLSITGGLSCRNDDLLRMLESRCPGLKHVELYYAGRTFFFDRALDSLRQAGMSITMLLDGPVDPFPHDETPD</sequence>
<name>A0AAD7DYU3_9AGAR</name>
<dbReference type="PROSITE" id="PS50181">
    <property type="entry name" value="FBOX"/>
    <property type="match status" value="1"/>
</dbReference>
<dbReference type="Pfam" id="PF12937">
    <property type="entry name" value="F-box-like"/>
    <property type="match status" value="1"/>
</dbReference>
<reference evidence="2" key="1">
    <citation type="submission" date="2023-03" db="EMBL/GenBank/DDBJ databases">
        <title>Massive genome expansion in bonnet fungi (Mycena s.s.) driven by repeated elements and novel gene families across ecological guilds.</title>
        <authorList>
            <consortium name="Lawrence Berkeley National Laboratory"/>
            <person name="Harder C.B."/>
            <person name="Miyauchi S."/>
            <person name="Viragh M."/>
            <person name="Kuo A."/>
            <person name="Thoen E."/>
            <person name="Andreopoulos B."/>
            <person name="Lu D."/>
            <person name="Skrede I."/>
            <person name="Drula E."/>
            <person name="Henrissat B."/>
            <person name="Morin E."/>
            <person name="Kohler A."/>
            <person name="Barry K."/>
            <person name="LaButti K."/>
            <person name="Morin E."/>
            <person name="Salamov A."/>
            <person name="Lipzen A."/>
            <person name="Mereny Z."/>
            <person name="Hegedus B."/>
            <person name="Baldrian P."/>
            <person name="Stursova M."/>
            <person name="Weitz H."/>
            <person name="Taylor A."/>
            <person name="Grigoriev I.V."/>
            <person name="Nagy L.G."/>
            <person name="Martin F."/>
            <person name="Kauserud H."/>
        </authorList>
    </citation>
    <scope>NUCLEOTIDE SEQUENCE</scope>
    <source>
        <strain evidence="2">CBHHK182m</strain>
    </source>
</reference>
<dbReference type="InterPro" id="IPR032675">
    <property type="entry name" value="LRR_dom_sf"/>
</dbReference>
<accession>A0AAD7DYU3</accession>
<organism evidence="2 3">
    <name type="scientific">Mycena metata</name>
    <dbReference type="NCBI Taxonomy" id="1033252"/>
    <lineage>
        <taxon>Eukaryota</taxon>
        <taxon>Fungi</taxon>
        <taxon>Dikarya</taxon>
        <taxon>Basidiomycota</taxon>
        <taxon>Agaricomycotina</taxon>
        <taxon>Agaricomycetes</taxon>
        <taxon>Agaricomycetidae</taxon>
        <taxon>Agaricales</taxon>
        <taxon>Marasmiineae</taxon>
        <taxon>Mycenaceae</taxon>
        <taxon>Mycena</taxon>
    </lineage>
</organism>
<dbReference type="SUPFAM" id="SSF81383">
    <property type="entry name" value="F-box domain"/>
    <property type="match status" value="1"/>
</dbReference>
<evidence type="ECO:0000259" key="1">
    <source>
        <dbReference type="PROSITE" id="PS50181"/>
    </source>
</evidence>
<comment type="caution">
    <text evidence="2">The sequence shown here is derived from an EMBL/GenBank/DDBJ whole genome shotgun (WGS) entry which is preliminary data.</text>
</comment>
<dbReference type="AlphaFoldDB" id="A0AAD7DYU3"/>
<evidence type="ECO:0000313" key="3">
    <source>
        <dbReference type="Proteomes" id="UP001215598"/>
    </source>
</evidence>
<dbReference type="SUPFAM" id="SSF52047">
    <property type="entry name" value="RNI-like"/>
    <property type="match status" value="1"/>
</dbReference>
<gene>
    <name evidence="2" type="ORF">B0H16DRAFT_750518</name>
</gene>
<proteinExistence type="predicted"/>
<dbReference type="InterPro" id="IPR001810">
    <property type="entry name" value="F-box_dom"/>
</dbReference>
<dbReference type="PANTHER" id="PTHR38926">
    <property type="entry name" value="F-BOX DOMAIN CONTAINING PROTEIN, EXPRESSED"/>
    <property type="match status" value="1"/>
</dbReference>
<dbReference type="Gene3D" id="3.80.10.10">
    <property type="entry name" value="Ribonuclease Inhibitor"/>
    <property type="match status" value="1"/>
</dbReference>
<dbReference type="EMBL" id="JARKIB010000521">
    <property type="protein sequence ID" value="KAJ7702042.1"/>
    <property type="molecule type" value="Genomic_DNA"/>
</dbReference>
<dbReference type="InterPro" id="IPR036047">
    <property type="entry name" value="F-box-like_dom_sf"/>
</dbReference>
<protein>
    <recommendedName>
        <fullName evidence="1">F-box domain-containing protein</fullName>
    </recommendedName>
</protein>
<keyword evidence="3" id="KW-1185">Reference proteome</keyword>